<evidence type="ECO:0000313" key="1">
    <source>
        <dbReference type="EMBL" id="GAC11679.1"/>
    </source>
</evidence>
<sequence>MSCYDLTLIAENITRALKRFAVVISQQKTANVEHACR</sequence>
<evidence type="ECO:0000313" key="2">
    <source>
        <dbReference type="Proteomes" id="UP000006320"/>
    </source>
</evidence>
<comment type="caution">
    <text evidence="1">The sequence shown here is derived from an EMBL/GenBank/DDBJ whole genome shotgun (WGS) entry which is preliminary data.</text>
</comment>
<dbReference type="EMBL" id="BAEM01000046">
    <property type="protein sequence ID" value="GAC11679.1"/>
    <property type="molecule type" value="Genomic_DNA"/>
</dbReference>
<gene>
    <name evidence="1" type="ORF">GCHA_3749</name>
</gene>
<proteinExistence type="predicted"/>
<organism evidence="1 2">
    <name type="scientific">Paraglaciecola chathamensis S18K6</name>
    <dbReference type="NCBI Taxonomy" id="1127672"/>
    <lineage>
        <taxon>Bacteria</taxon>
        <taxon>Pseudomonadati</taxon>
        <taxon>Pseudomonadota</taxon>
        <taxon>Gammaproteobacteria</taxon>
        <taxon>Alteromonadales</taxon>
        <taxon>Alteromonadaceae</taxon>
        <taxon>Paraglaciecola</taxon>
    </lineage>
</organism>
<reference evidence="1 2" key="1">
    <citation type="journal article" date="2017" name="Antonie Van Leeuwenhoek">
        <title>Rhizobium rhizosphaerae sp. nov., a novel species isolated from rice rhizosphere.</title>
        <authorList>
            <person name="Zhao J.J."/>
            <person name="Zhang J."/>
            <person name="Zhang R.J."/>
            <person name="Zhang C.W."/>
            <person name="Yin H.Q."/>
            <person name="Zhang X.X."/>
        </authorList>
    </citation>
    <scope>NUCLEOTIDE SEQUENCE [LARGE SCALE GENOMIC DNA]</scope>
    <source>
        <strain evidence="1 2">S18K6</strain>
    </source>
</reference>
<dbReference type="Proteomes" id="UP000006320">
    <property type="component" value="Unassembled WGS sequence"/>
</dbReference>
<dbReference type="AlphaFoldDB" id="A0AAV3UXU2"/>
<name>A0AAV3UXU2_9ALTE</name>
<protein>
    <submittedName>
        <fullName evidence="1">Uncharacterized protein</fullName>
    </submittedName>
</protein>
<accession>A0AAV3UXU2</accession>